<proteinExistence type="predicted"/>
<dbReference type="Gene3D" id="3.40.50.150">
    <property type="entry name" value="Vaccinia Virus protein VP39"/>
    <property type="match status" value="1"/>
</dbReference>
<feature type="domain" description="Methyltransferase small" evidence="1">
    <location>
        <begin position="41"/>
        <end position="171"/>
    </location>
</feature>
<dbReference type="Pfam" id="PF05175">
    <property type="entry name" value="MTS"/>
    <property type="match status" value="1"/>
</dbReference>
<dbReference type="InterPro" id="IPR007848">
    <property type="entry name" value="Small_mtfrase_dom"/>
</dbReference>
<dbReference type="STRING" id="743966.MYB_01450"/>
<dbReference type="PATRIC" id="fig|743966.3.peg.291"/>
<dbReference type="GO" id="GO:0008757">
    <property type="term" value="F:S-adenosylmethionine-dependent methyltransferase activity"/>
    <property type="evidence" value="ECO:0007669"/>
    <property type="project" value="UniProtKB-ARBA"/>
</dbReference>
<gene>
    <name evidence="2" type="ORF">MYB_01450</name>
</gene>
<protein>
    <submittedName>
        <fullName evidence="2">Methyltransferase</fullName>
    </submittedName>
</protein>
<dbReference type="InterPro" id="IPR002052">
    <property type="entry name" value="DNA_methylase_N6_adenine_CS"/>
</dbReference>
<sequence length="254" mass="29165">MTKVLNNLGYNPDLKIWQDKSMFNYSVDTILLGNFIDLGKKIKRACEVGANNGALSIFVAHRDSKLQIDAIEINKKAINLAKENVVLNDKQSQINVIEADFNDFWKEHNARVGQKYHLVFANPPYYKMDTKIIKNVSDEIKRAIYEVDLTLEELIVGAGKILDQKGKLALVLPIERYVDLLELLRLHKFEPKKTQFVAPRLGEAPKFVLVQAEFASSWGGHYLPILYLHPKDKTKHVYRKEIQKLYVCKKVKNG</sequence>
<dbReference type="PANTHER" id="PTHR47739:SF1">
    <property type="entry name" value="TRNA1(VAL) (ADENINE(37)-N6)-METHYLTRANSFERASE"/>
    <property type="match status" value="1"/>
</dbReference>
<dbReference type="Proteomes" id="UP000019229">
    <property type="component" value="Chromosome"/>
</dbReference>
<dbReference type="eggNOG" id="COG4123">
    <property type="taxonomic scope" value="Bacteria"/>
</dbReference>
<dbReference type="PANTHER" id="PTHR47739">
    <property type="entry name" value="TRNA1(VAL) (ADENINE(37)-N6)-METHYLTRANSFERASE"/>
    <property type="match status" value="1"/>
</dbReference>
<evidence type="ECO:0000259" key="1">
    <source>
        <dbReference type="Pfam" id="PF05175"/>
    </source>
</evidence>
<dbReference type="PROSITE" id="PS00092">
    <property type="entry name" value="N6_MTASE"/>
    <property type="match status" value="1"/>
</dbReference>
<dbReference type="GO" id="GO:0032259">
    <property type="term" value="P:methylation"/>
    <property type="evidence" value="ECO:0007669"/>
    <property type="project" value="UniProtKB-KW"/>
</dbReference>
<dbReference type="KEGG" id="mbc:MYB_01450"/>
<keyword evidence="3" id="KW-1185">Reference proteome</keyword>
<organism evidence="2 3">
    <name type="scientific">Mesomycoplasma bovoculi M165/69</name>
    <dbReference type="NCBI Taxonomy" id="743966"/>
    <lineage>
        <taxon>Bacteria</taxon>
        <taxon>Bacillati</taxon>
        <taxon>Mycoplasmatota</taxon>
        <taxon>Mycoplasmoidales</taxon>
        <taxon>Metamycoplasmataceae</taxon>
        <taxon>Mesomycoplasma</taxon>
    </lineage>
</organism>
<dbReference type="GO" id="GO:0008170">
    <property type="term" value="F:N-methyltransferase activity"/>
    <property type="evidence" value="ECO:0007669"/>
    <property type="project" value="UniProtKB-ARBA"/>
</dbReference>
<dbReference type="InterPro" id="IPR029063">
    <property type="entry name" value="SAM-dependent_MTases_sf"/>
</dbReference>
<reference evidence="2 3" key="1">
    <citation type="journal article" date="2014" name="Genome Announc.">
        <title>Complete Genome Sequence of Mycoplasma bovoculi Strain M165/69T (ATCC 29104).</title>
        <authorList>
            <person name="Calcutt M.J."/>
            <person name="Foecking M.F."/>
        </authorList>
    </citation>
    <scope>NUCLEOTIDE SEQUENCE [LARGE SCALE GENOMIC DNA]</scope>
    <source>
        <strain evidence="2">M165/69</strain>
    </source>
</reference>
<accession>W5USV8</accession>
<keyword evidence="2" id="KW-0808">Transferase</keyword>
<keyword evidence="2" id="KW-0489">Methyltransferase</keyword>
<dbReference type="RefSeq" id="WP_022934773.1">
    <property type="nucleotide sequence ID" value="NZ_CP007154.1"/>
</dbReference>
<dbReference type="SUPFAM" id="SSF53335">
    <property type="entry name" value="S-adenosyl-L-methionine-dependent methyltransferases"/>
    <property type="match status" value="1"/>
</dbReference>
<dbReference type="AlphaFoldDB" id="W5USV8"/>
<dbReference type="OrthoDB" id="9777257at2"/>
<dbReference type="EMBL" id="CP007154">
    <property type="protein sequence ID" value="AHH45299.1"/>
    <property type="molecule type" value="Genomic_DNA"/>
</dbReference>
<dbReference type="GO" id="GO:0003676">
    <property type="term" value="F:nucleic acid binding"/>
    <property type="evidence" value="ECO:0007669"/>
    <property type="project" value="InterPro"/>
</dbReference>
<name>W5USV8_9BACT</name>
<evidence type="ECO:0000313" key="3">
    <source>
        <dbReference type="Proteomes" id="UP000019229"/>
    </source>
</evidence>
<dbReference type="InterPro" id="IPR050210">
    <property type="entry name" value="tRNA_Adenine-N(6)_MTase"/>
</dbReference>
<evidence type="ECO:0000313" key="2">
    <source>
        <dbReference type="EMBL" id="AHH45299.1"/>
    </source>
</evidence>
<dbReference type="HOGENOM" id="CLU_061983_3_2_14"/>